<name>A0A097QRB9_9EURY</name>
<keyword evidence="1" id="KW-0812">Transmembrane</keyword>
<protein>
    <submittedName>
        <fullName evidence="2">Membrane protein</fullName>
    </submittedName>
</protein>
<feature type="transmembrane region" description="Helical" evidence="1">
    <location>
        <begin position="130"/>
        <end position="149"/>
    </location>
</feature>
<evidence type="ECO:0000313" key="3">
    <source>
        <dbReference type="Proteomes" id="UP000029980"/>
    </source>
</evidence>
<evidence type="ECO:0000313" key="2">
    <source>
        <dbReference type="EMBL" id="AIU69029.1"/>
    </source>
</evidence>
<reference evidence="2 3" key="1">
    <citation type="journal article" date="2015" name="Int. J. Syst. Evol. Microbiol.">
        <title>Thermococcus eurythermalis sp. nov., a conditional piezophilic hyperthermophilic archaeon with a wide temperature range isolated from an oil-immersed chimney in the Guaymas Basin.</title>
        <authorList>
            <person name="Zhao W."/>
            <person name="Zeng X."/>
            <person name="Xiao X."/>
        </authorList>
    </citation>
    <scope>NUCLEOTIDE SEQUENCE [LARGE SCALE GENOMIC DNA]</scope>
    <source>
        <strain evidence="2 3">A501</strain>
    </source>
</reference>
<dbReference type="OrthoDB" id="46118at2157"/>
<dbReference type="HOGENOM" id="CLU_082100_0_0_2"/>
<dbReference type="RefSeq" id="WP_050002013.1">
    <property type="nucleotide sequence ID" value="NZ_CP008887.1"/>
</dbReference>
<keyword evidence="3" id="KW-1185">Reference proteome</keyword>
<dbReference type="Proteomes" id="UP000029980">
    <property type="component" value="Chromosome"/>
</dbReference>
<feature type="transmembrane region" description="Helical" evidence="1">
    <location>
        <begin position="156"/>
        <end position="177"/>
    </location>
</feature>
<dbReference type="STRING" id="1505907.TEU_01010"/>
<dbReference type="InterPro" id="IPR011672">
    <property type="entry name" value="DUF1614"/>
</dbReference>
<dbReference type="AlphaFoldDB" id="A0A097QRB9"/>
<evidence type="ECO:0000256" key="1">
    <source>
        <dbReference type="SAM" id="Phobius"/>
    </source>
</evidence>
<dbReference type="KEGG" id="teu:TEU_01010"/>
<keyword evidence="1" id="KW-0472">Membrane</keyword>
<sequence length="235" mass="25495">MNRARRFLFPPLTWPFLILIAVVFVLTFFFFSGAVLIAFHRLGLPPGVAITLFIFALVGSFINIPIAEEVTYEPVIRVREIGFFGILYPMPYFDWEERKTVIAVNVGGALVPLSISIYELLRLVYLGEYGLLLNTLLAVFIASLLSNAVARPVRGLGIAMPTLFPPLIAVLLGWLLGDGNPTLVAYVSGTLGVLIGADLMNWDKIKKLGAPMVSIGGAGTFDGIFLAGIIAVLLV</sequence>
<feature type="transmembrane region" description="Helical" evidence="1">
    <location>
        <begin position="12"/>
        <end position="40"/>
    </location>
</feature>
<proteinExistence type="predicted"/>
<organism evidence="2 3">
    <name type="scientific">Thermococcus eurythermalis</name>
    <dbReference type="NCBI Taxonomy" id="1505907"/>
    <lineage>
        <taxon>Archaea</taxon>
        <taxon>Methanobacteriati</taxon>
        <taxon>Methanobacteriota</taxon>
        <taxon>Thermococci</taxon>
        <taxon>Thermococcales</taxon>
        <taxon>Thermococcaceae</taxon>
        <taxon>Thermococcus</taxon>
    </lineage>
</organism>
<keyword evidence="1" id="KW-1133">Transmembrane helix</keyword>
<dbReference type="GeneID" id="25152010"/>
<feature type="transmembrane region" description="Helical" evidence="1">
    <location>
        <begin position="212"/>
        <end position="234"/>
    </location>
</feature>
<feature type="transmembrane region" description="Helical" evidence="1">
    <location>
        <begin position="183"/>
        <end position="200"/>
    </location>
</feature>
<feature type="transmembrane region" description="Helical" evidence="1">
    <location>
        <begin position="46"/>
        <end position="67"/>
    </location>
</feature>
<dbReference type="Pfam" id="PF07758">
    <property type="entry name" value="DUF1614"/>
    <property type="match status" value="1"/>
</dbReference>
<dbReference type="EMBL" id="CP008887">
    <property type="protein sequence ID" value="AIU69029.1"/>
    <property type="molecule type" value="Genomic_DNA"/>
</dbReference>
<accession>A0A097QRB9</accession>
<feature type="transmembrane region" description="Helical" evidence="1">
    <location>
        <begin position="100"/>
        <end position="118"/>
    </location>
</feature>
<gene>
    <name evidence="2" type="ORF">TEU_01010</name>
</gene>